<sequence>MIDPVASEHLACEDFYSQWPAADAAPSREAYQQLLERYRQWSEQQFITADIDALVHHRSTFFDQLLQRLWQQFQLNEETVSLVAVGGFGRQTLHPGSDIDLLILDDTQSASAASKLTAFLTFLWDLHLDIGHAVRSVADCFVQAADDITVATNLIEARYLCGNETLFQRFQQQLVSEFPWSSRDFYQAKLEEQEQRHQQYHGTSYNLEPNIKSSPGGLRDIQTIGWIAKRHFQTHSDESLVEYGYMTADEFVELRDCMNWLWRIRFALHLEVGKREDRLLFDFQPGVAVRLGYGNEGKQSVELMMKDYFKVVLRVSELNQMLLQFFQQAILGAQDLMDSTHLDADFAVTGHMLSARHDQVFANRSNLIKAFLLIAQHPEINGIQSHTIRLLRNARAQLHEPLSYDADCRKLFCQLIEHPNGCGRAFALMHHHSVMASYLPQWQQIVGQMQFDLFHAYTVDEHTYRLVRNLYRYSDAAYAGNFPLCEQLVKQMKRRYCLYLAGIFHDIAKGRGGDHSELGAMDARNFCHQHGYSDDDAELVAWLVEHHLTMSVTAQKRDIHDPDVVQNFANKMQTKERLDFLYCLTVADIRATNRSLWNNWKATLLEELYNATRYLLEQNSSSPTLDVRKKIQQNKANAMALLLSAGFNENDIQSLWGRFTADYFFRHTAEQISWHSQHILKLSAEQLPLILIGDENNYGTTELFIYHHEQSHLFASVAGVLDAQQLSILDAQILATRDGFVMDTFVLLQRDGKPLTDPQRIEEVKQQLLDVLHRRQSVPENHRPLSRRMKNFEVKTRVKFLPSKHQRRTTFELTTLDRPGLVAKLAAILQRLNVSVLAAKITTIGEQAEDLFIVASADNEALSEQQREQLKQQIVTELDY</sequence>
<dbReference type="Proteomes" id="UP000286680">
    <property type="component" value="Unassembled WGS sequence"/>
</dbReference>
<dbReference type="GO" id="GO:0008081">
    <property type="term" value="F:phosphoric diester hydrolase activity"/>
    <property type="evidence" value="ECO:0007669"/>
    <property type="project" value="UniProtKB-UniRule"/>
</dbReference>
<dbReference type="EC" id="3.1.4.-" evidence="8"/>
<comment type="catalytic activity">
    <reaction evidence="8">
        <text>[protein-PII]-uridylyl-L-tyrosine + H2O = [protein-PII]-L-tyrosine + UMP + H(+)</text>
        <dbReference type="Rhea" id="RHEA:48600"/>
        <dbReference type="Rhea" id="RHEA-COMP:12147"/>
        <dbReference type="Rhea" id="RHEA-COMP:12148"/>
        <dbReference type="ChEBI" id="CHEBI:15377"/>
        <dbReference type="ChEBI" id="CHEBI:15378"/>
        <dbReference type="ChEBI" id="CHEBI:46858"/>
        <dbReference type="ChEBI" id="CHEBI:57865"/>
        <dbReference type="ChEBI" id="CHEBI:90602"/>
    </reaction>
</comment>
<feature type="domain" description="ACT" evidence="9">
    <location>
        <begin position="810"/>
        <end position="880"/>
    </location>
</feature>
<dbReference type="NCBIfam" id="NF002487">
    <property type="entry name" value="PRK01759.1"/>
    <property type="match status" value="1"/>
</dbReference>
<evidence type="ECO:0000259" key="10">
    <source>
        <dbReference type="PROSITE" id="PS51831"/>
    </source>
</evidence>
<dbReference type="Gene3D" id="1.10.3210.10">
    <property type="entry name" value="Hypothetical protein af1432"/>
    <property type="match status" value="1"/>
</dbReference>
<dbReference type="InterPro" id="IPR002912">
    <property type="entry name" value="ACT_dom"/>
</dbReference>
<dbReference type="SUPFAM" id="SSF81593">
    <property type="entry name" value="Nucleotidyltransferase substrate binding subunit/domain"/>
    <property type="match status" value="1"/>
</dbReference>
<feature type="region of interest" description="Uridylyltransferase" evidence="8">
    <location>
        <begin position="1"/>
        <end position="341"/>
    </location>
</feature>
<dbReference type="InterPro" id="IPR003607">
    <property type="entry name" value="HD/PDEase_dom"/>
</dbReference>
<evidence type="ECO:0000256" key="4">
    <source>
        <dbReference type="ARBA" id="ARBA00022801"/>
    </source>
</evidence>
<keyword evidence="1 8" id="KW-0808">Transferase</keyword>
<dbReference type="Gene3D" id="3.30.70.260">
    <property type="match status" value="1"/>
</dbReference>
<dbReference type="PIRSF" id="PIRSF006288">
    <property type="entry name" value="PII_uridyltransf"/>
    <property type="match status" value="1"/>
</dbReference>
<dbReference type="CDD" id="cd05401">
    <property type="entry name" value="NT_GlnE_GlnD_like"/>
    <property type="match status" value="1"/>
</dbReference>
<comment type="catalytic activity">
    <reaction evidence="7">
        <text>guanosine 3',5'-bis(diphosphate) + H2O = GDP + diphosphate + H(+)</text>
        <dbReference type="Rhea" id="RHEA:14253"/>
        <dbReference type="ChEBI" id="CHEBI:15377"/>
        <dbReference type="ChEBI" id="CHEBI:15378"/>
        <dbReference type="ChEBI" id="CHEBI:33019"/>
        <dbReference type="ChEBI" id="CHEBI:58189"/>
        <dbReference type="ChEBI" id="CHEBI:77828"/>
        <dbReference type="EC" id="3.1.7.2"/>
    </reaction>
</comment>
<dbReference type="InterPro" id="IPR043519">
    <property type="entry name" value="NT_sf"/>
</dbReference>
<evidence type="ECO:0000256" key="6">
    <source>
        <dbReference type="ARBA" id="ARBA00023268"/>
    </source>
</evidence>
<keyword evidence="2 8" id="KW-0548">Nucleotidyltransferase</keyword>
<comment type="cofactor">
    <cofactor evidence="8">
        <name>Mg(2+)</name>
        <dbReference type="ChEBI" id="CHEBI:18420"/>
    </cofactor>
</comment>
<evidence type="ECO:0000313" key="12">
    <source>
        <dbReference type="Proteomes" id="UP000286680"/>
    </source>
</evidence>
<dbReference type="AlphaFoldDB" id="A0AA94EG00"/>
<protein>
    <recommendedName>
        <fullName evidence="8">Bifunctional uridylyltransferase/uridylyl-removing enzyme</fullName>
        <shortName evidence="8">UTase/UR</shortName>
    </recommendedName>
    <alternativeName>
        <fullName evidence="8">Bifunctional [protein-PII] modification enzyme</fullName>
    </alternativeName>
    <alternativeName>
        <fullName evidence="8">Bifunctional nitrogen sensor protein</fullName>
    </alternativeName>
    <domain>
        <recommendedName>
            <fullName evidence="8">[Protein-PII] uridylyltransferase</fullName>
            <shortName evidence="8">PII uridylyltransferase</shortName>
            <shortName evidence="8">UTase</shortName>
            <ecNumber evidence="8">2.7.7.59</ecNumber>
        </recommendedName>
    </domain>
    <domain>
        <recommendedName>
            <fullName evidence="8">[Protein-PII]-UMP uridylyl-removing enzyme</fullName>
            <shortName evidence="8">UR</shortName>
            <ecNumber evidence="8">3.1.4.-</ecNumber>
        </recommendedName>
    </domain>
</protein>
<dbReference type="RefSeq" id="WP_105306149.1">
    <property type="nucleotide sequence ID" value="NZ_PIPS01000001.1"/>
</dbReference>
<evidence type="ECO:0000256" key="8">
    <source>
        <dbReference type="HAMAP-Rule" id="MF_00277"/>
    </source>
</evidence>
<comment type="activity regulation">
    <text evidence="8">Uridylyltransferase (UTase) activity is inhibited by glutamine, while glutamine activates uridylyl-removing (UR) activity.</text>
</comment>
<dbReference type="GO" id="GO:0006808">
    <property type="term" value="P:regulation of nitrogen utilization"/>
    <property type="evidence" value="ECO:0007669"/>
    <property type="project" value="UniProtKB-UniRule"/>
</dbReference>
<dbReference type="EC" id="2.7.7.59" evidence="8"/>
<comment type="similarity">
    <text evidence="8">Belongs to the GlnD family.</text>
</comment>
<dbReference type="PANTHER" id="PTHR47320:SF1">
    <property type="entry name" value="BIFUNCTIONAL URIDYLYLTRANSFERASE_URIDYLYL-REMOVING ENZYME"/>
    <property type="match status" value="1"/>
</dbReference>
<comment type="function">
    <text evidence="8">Modifies, by uridylylation and deuridylylation, the PII regulatory proteins (GlnB and homologs), in response to the nitrogen status of the cell that GlnD senses through the glutamine level. Under low glutamine levels, catalyzes the conversion of the PII proteins and UTP to PII-UMP and PPi, while under higher glutamine levels, GlnD hydrolyzes PII-UMP to PII and UMP (deuridylylation). Thus, controls uridylylation state and activity of the PII proteins, and plays an important role in the regulation of nitrogen metabolism.</text>
</comment>
<feature type="domain" description="ACT" evidence="9">
    <location>
        <begin position="702"/>
        <end position="784"/>
    </location>
</feature>
<dbReference type="NCBIfam" id="TIGR01693">
    <property type="entry name" value="UTase_glnD"/>
    <property type="match status" value="1"/>
</dbReference>
<dbReference type="InterPro" id="IPR010043">
    <property type="entry name" value="UTase/UR"/>
</dbReference>
<keyword evidence="4 8" id="KW-0378">Hydrolase</keyword>
<dbReference type="SUPFAM" id="SSF55021">
    <property type="entry name" value="ACT-like"/>
    <property type="match status" value="2"/>
</dbReference>
<evidence type="ECO:0000256" key="2">
    <source>
        <dbReference type="ARBA" id="ARBA00022695"/>
    </source>
</evidence>
<dbReference type="PANTHER" id="PTHR47320">
    <property type="entry name" value="BIFUNCTIONAL URIDYLYLTRANSFERASE/URIDYLYL-REMOVING ENZYME"/>
    <property type="match status" value="1"/>
</dbReference>
<dbReference type="Pfam" id="PF08335">
    <property type="entry name" value="GlnD_UR_UTase"/>
    <property type="match status" value="1"/>
</dbReference>
<dbReference type="PROSITE" id="PS51831">
    <property type="entry name" value="HD"/>
    <property type="match status" value="1"/>
</dbReference>
<feature type="domain" description="HD" evidence="10">
    <location>
        <begin position="459"/>
        <end position="581"/>
    </location>
</feature>
<dbReference type="SUPFAM" id="SSF81301">
    <property type="entry name" value="Nucleotidyltransferase"/>
    <property type="match status" value="1"/>
</dbReference>
<proteinExistence type="inferred from homology"/>
<evidence type="ECO:0000259" key="9">
    <source>
        <dbReference type="PROSITE" id="PS51671"/>
    </source>
</evidence>
<accession>A0AA94EG00</accession>
<dbReference type="Pfam" id="PF01966">
    <property type="entry name" value="HD"/>
    <property type="match status" value="1"/>
</dbReference>
<evidence type="ECO:0000313" key="11">
    <source>
        <dbReference type="EMBL" id="RUO44709.1"/>
    </source>
</evidence>
<reference evidence="12" key="1">
    <citation type="journal article" date="2018" name="Front. Microbiol.">
        <title>Genome-Based Analysis Reveals the Taxonomy and Diversity of the Family Idiomarinaceae.</title>
        <authorList>
            <person name="Liu Y."/>
            <person name="Lai Q."/>
            <person name="Shao Z."/>
        </authorList>
    </citation>
    <scope>NUCLEOTIDE SEQUENCE [LARGE SCALE GENOMIC DNA]</scope>
    <source>
        <strain evidence="12">SN-14</strain>
    </source>
</reference>
<name>A0AA94EG00_9GAMM</name>
<dbReference type="InterPro" id="IPR006674">
    <property type="entry name" value="HD_domain"/>
</dbReference>
<gene>
    <name evidence="8" type="primary">glnD</name>
    <name evidence="11" type="ORF">CWE23_01350</name>
</gene>
<dbReference type="EMBL" id="PIPS01000001">
    <property type="protein sequence ID" value="RUO44709.1"/>
    <property type="molecule type" value="Genomic_DNA"/>
</dbReference>
<comment type="catalytic activity">
    <reaction evidence="8">
        <text>[protein-PII]-L-tyrosine + UTP = [protein-PII]-uridylyl-L-tyrosine + diphosphate</text>
        <dbReference type="Rhea" id="RHEA:13673"/>
        <dbReference type="Rhea" id="RHEA-COMP:12147"/>
        <dbReference type="Rhea" id="RHEA-COMP:12148"/>
        <dbReference type="ChEBI" id="CHEBI:33019"/>
        <dbReference type="ChEBI" id="CHEBI:46398"/>
        <dbReference type="ChEBI" id="CHEBI:46858"/>
        <dbReference type="ChEBI" id="CHEBI:90602"/>
        <dbReference type="EC" id="2.7.7.59"/>
    </reaction>
</comment>
<comment type="caution">
    <text evidence="11">The sequence shown here is derived from an EMBL/GenBank/DDBJ whole genome shotgun (WGS) entry which is preliminary data.</text>
</comment>
<dbReference type="CDD" id="cd04900">
    <property type="entry name" value="ACT_UUR-like_1"/>
    <property type="match status" value="1"/>
</dbReference>
<dbReference type="InterPro" id="IPR013546">
    <property type="entry name" value="PII_UdlTrfase/GS_AdlTrfase"/>
</dbReference>
<organism evidence="11 12">
    <name type="scientific">Idiomarina aquatica</name>
    <dbReference type="NCBI Taxonomy" id="1327752"/>
    <lineage>
        <taxon>Bacteria</taxon>
        <taxon>Pseudomonadati</taxon>
        <taxon>Pseudomonadota</taxon>
        <taxon>Gammaproteobacteria</taxon>
        <taxon>Alteromonadales</taxon>
        <taxon>Idiomarinaceae</taxon>
        <taxon>Idiomarina</taxon>
    </lineage>
</organism>
<evidence type="ECO:0000256" key="1">
    <source>
        <dbReference type="ARBA" id="ARBA00022679"/>
    </source>
</evidence>
<dbReference type="CDD" id="cd04899">
    <property type="entry name" value="ACT_ACR-UUR-like_2"/>
    <property type="match status" value="1"/>
</dbReference>
<keyword evidence="3" id="KW-0677">Repeat</keyword>
<dbReference type="InterPro" id="IPR045865">
    <property type="entry name" value="ACT-like_dom_sf"/>
</dbReference>
<keyword evidence="6 8" id="KW-0511">Multifunctional enzyme</keyword>
<dbReference type="PROSITE" id="PS51671">
    <property type="entry name" value="ACT"/>
    <property type="match status" value="2"/>
</dbReference>
<dbReference type="GO" id="GO:0008773">
    <property type="term" value="F:[protein-PII] uridylyltransferase activity"/>
    <property type="evidence" value="ECO:0007669"/>
    <property type="project" value="UniProtKB-UniRule"/>
</dbReference>
<comment type="domain">
    <text evidence="8">Has four distinct domains: an N-terminal nucleotidyltransferase (NT) domain responsible for UTase activity, a central HD domain that encodes UR activity, and two C-terminal ACT domains that seem to have a role in glutamine sensing.</text>
</comment>
<dbReference type="SMART" id="SM00471">
    <property type="entry name" value="HDc"/>
    <property type="match status" value="1"/>
</dbReference>
<keyword evidence="12" id="KW-1185">Reference proteome</keyword>
<keyword evidence="5 8" id="KW-0460">Magnesium</keyword>
<dbReference type="HAMAP" id="MF_00277">
    <property type="entry name" value="PII_uridylyl_transf"/>
    <property type="match status" value="1"/>
</dbReference>
<comment type="caution">
    <text evidence="8">Lacks conserved residue(s) required for the propagation of feature annotation.</text>
</comment>
<dbReference type="SUPFAM" id="SSF109604">
    <property type="entry name" value="HD-domain/PDEase-like"/>
    <property type="match status" value="1"/>
</dbReference>
<dbReference type="CDD" id="cd00077">
    <property type="entry name" value="HDc"/>
    <property type="match status" value="1"/>
</dbReference>
<dbReference type="GO" id="GO:0008893">
    <property type="term" value="F:guanosine-3',5'-bis(diphosphate) 3'-diphosphatase activity"/>
    <property type="evidence" value="ECO:0007669"/>
    <property type="project" value="UniProtKB-EC"/>
</dbReference>
<evidence type="ECO:0000256" key="3">
    <source>
        <dbReference type="ARBA" id="ARBA00022737"/>
    </source>
</evidence>
<evidence type="ECO:0000256" key="7">
    <source>
        <dbReference type="ARBA" id="ARBA00047968"/>
    </source>
</evidence>
<evidence type="ECO:0000256" key="5">
    <source>
        <dbReference type="ARBA" id="ARBA00022842"/>
    </source>
</evidence>